<dbReference type="Gene3D" id="1.20.58.220">
    <property type="entry name" value="Phosphate transport system protein phou homolog 2, domain 2"/>
    <property type="match status" value="1"/>
</dbReference>
<keyword evidence="1" id="KW-0175">Coiled coil</keyword>
<comment type="caution">
    <text evidence="2">The sequence shown here is derived from an EMBL/GenBank/DDBJ whole genome shotgun (WGS) entry which is preliminary data.</text>
</comment>
<dbReference type="RefSeq" id="WP_262565030.1">
    <property type="nucleotide sequence ID" value="NZ_JAPFCC010000001.1"/>
</dbReference>
<accession>A0ABT3N0V6</accession>
<name>A0ABT3N0V6_9GAMM</name>
<protein>
    <recommendedName>
        <fullName evidence="4">DUF47 family protein</fullName>
    </recommendedName>
</protein>
<keyword evidence="3" id="KW-1185">Reference proteome</keyword>
<evidence type="ECO:0000313" key="2">
    <source>
        <dbReference type="EMBL" id="MCW7555261.1"/>
    </source>
</evidence>
<organism evidence="2 3">
    <name type="scientific">Endozoicomonas gorgoniicola</name>
    <dbReference type="NCBI Taxonomy" id="1234144"/>
    <lineage>
        <taxon>Bacteria</taxon>
        <taxon>Pseudomonadati</taxon>
        <taxon>Pseudomonadota</taxon>
        <taxon>Gammaproteobacteria</taxon>
        <taxon>Oceanospirillales</taxon>
        <taxon>Endozoicomonadaceae</taxon>
        <taxon>Endozoicomonas</taxon>
    </lineage>
</organism>
<feature type="coiled-coil region" evidence="1">
    <location>
        <begin position="164"/>
        <end position="191"/>
    </location>
</feature>
<reference evidence="2 3" key="1">
    <citation type="submission" date="2022-10" db="EMBL/GenBank/DDBJ databases">
        <title>High-quality genome sequences of two octocoral-associated bacteria, Endozoicomonas euniceicola EF212 and Endozoicomonas gorgoniicola PS125.</title>
        <authorList>
            <person name="Chiou Y.-J."/>
            <person name="Chen Y.-H."/>
        </authorList>
    </citation>
    <scope>NUCLEOTIDE SEQUENCE [LARGE SCALE GENOMIC DNA]</scope>
    <source>
        <strain evidence="2 3">PS125</strain>
    </source>
</reference>
<dbReference type="Proteomes" id="UP001209854">
    <property type="component" value="Unassembled WGS sequence"/>
</dbReference>
<sequence length="234" mass="27037">MKAHLAVSSVDRAFMDFKTFTKLFSGSPFKPLLQHRELILDALLHLNQQFHNLNSDQSFNAHSSKWIKAFPGQLEKLEHETLQRLHQPFITSQPKDVVINTLQIQSALAHEICRLSERLGYRPLNLPSELIVPINVLARQFGQTTCQLRQGIDELEQLSASGYRKRHKSSLHRLRKQLALYTDELRDTSQEIRLHACQLERHIDPVDVALLFLILDSISDLALWMRSLIVHLQN</sequence>
<evidence type="ECO:0008006" key="4">
    <source>
        <dbReference type="Google" id="ProtNLM"/>
    </source>
</evidence>
<proteinExistence type="predicted"/>
<gene>
    <name evidence="2" type="ORF">NX722_22060</name>
</gene>
<dbReference type="EMBL" id="JAPFCC010000001">
    <property type="protein sequence ID" value="MCW7555261.1"/>
    <property type="molecule type" value="Genomic_DNA"/>
</dbReference>
<dbReference type="InterPro" id="IPR038078">
    <property type="entry name" value="PhoU-like_sf"/>
</dbReference>
<dbReference type="PANTHER" id="PTHR36536">
    <property type="entry name" value="UPF0111 PROTEIN HI_1603"/>
    <property type="match status" value="1"/>
</dbReference>
<dbReference type="InterPro" id="IPR002727">
    <property type="entry name" value="DUF47"/>
</dbReference>
<dbReference type="PANTHER" id="PTHR36536:SF3">
    <property type="entry name" value="UPF0111 PROTEIN HI_1603"/>
    <property type="match status" value="1"/>
</dbReference>
<evidence type="ECO:0000256" key="1">
    <source>
        <dbReference type="SAM" id="Coils"/>
    </source>
</evidence>
<evidence type="ECO:0000313" key="3">
    <source>
        <dbReference type="Proteomes" id="UP001209854"/>
    </source>
</evidence>